<feature type="signal peptide" evidence="1">
    <location>
        <begin position="1"/>
        <end position="22"/>
    </location>
</feature>
<dbReference type="Pfam" id="PF18990">
    <property type="entry name" value="DUF5723"/>
    <property type="match status" value="1"/>
</dbReference>
<feature type="domain" description="DUF5723" evidence="2">
    <location>
        <begin position="41"/>
        <end position="420"/>
    </location>
</feature>
<evidence type="ECO:0000259" key="2">
    <source>
        <dbReference type="Pfam" id="PF18990"/>
    </source>
</evidence>
<evidence type="ECO:0000313" key="3">
    <source>
        <dbReference type="EMBL" id="HIW10263.1"/>
    </source>
</evidence>
<name>A0A9D1TXA3_9BACT</name>
<organism evidence="3 4">
    <name type="scientific">Candidatus Rikenella faecigallinarum</name>
    <dbReference type="NCBI Taxonomy" id="2838745"/>
    <lineage>
        <taxon>Bacteria</taxon>
        <taxon>Pseudomonadati</taxon>
        <taxon>Bacteroidota</taxon>
        <taxon>Bacteroidia</taxon>
        <taxon>Bacteroidales</taxon>
        <taxon>Rikenellaceae</taxon>
        <taxon>Rikenella</taxon>
    </lineage>
</organism>
<comment type="caution">
    <text evidence="3">The sequence shown here is derived from an EMBL/GenBank/DDBJ whole genome shotgun (WGS) entry which is preliminary data.</text>
</comment>
<evidence type="ECO:0000313" key="4">
    <source>
        <dbReference type="Proteomes" id="UP000823926"/>
    </source>
</evidence>
<proteinExistence type="predicted"/>
<evidence type="ECO:0000256" key="1">
    <source>
        <dbReference type="SAM" id="SignalP"/>
    </source>
</evidence>
<reference evidence="3" key="1">
    <citation type="journal article" date="2021" name="PeerJ">
        <title>Extensive microbial diversity within the chicken gut microbiome revealed by metagenomics and culture.</title>
        <authorList>
            <person name="Gilroy R."/>
            <person name="Ravi A."/>
            <person name="Getino M."/>
            <person name="Pursley I."/>
            <person name="Horton D.L."/>
            <person name="Alikhan N.F."/>
            <person name="Baker D."/>
            <person name="Gharbi K."/>
            <person name="Hall N."/>
            <person name="Watson M."/>
            <person name="Adriaenssens E.M."/>
            <person name="Foster-Nyarko E."/>
            <person name="Jarju S."/>
            <person name="Secka A."/>
            <person name="Antonio M."/>
            <person name="Oren A."/>
            <person name="Chaudhuri R.R."/>
            <person name="La Ragione R."/>
            <person name="Hildebrand F."/>
            <person name="Pallen M.J."/>
        </authorList>
    </citation>
    <scope>NUCLEOTIDE SEQUENCE</scope>
    <source>
        <strain evidence="3">ChiBcec15-1070</strain>
    </source>
</reference>
<protein>
    <recommendedName>
        <fullName evidence="2">DUF5723 domain-containing protein</fullName>
    </recommendedName>
</protein>
<dbReference type="EMBL" id="DXHL01000009">
    <property type="protein sequence ID" value="HIW10263.1"/>
    <property type="molecule type" value="Genomic_DNA"/>
</dbReference>
<accession>A0A9D1TXA3</accession>
<dbReference type="InterPro" id="IPR043781">
    <property type="entry name" value="DUF5723"/>
</dbReference>
<sequence length="460" mass="50816">MKRLYTLLSVVGYCLMATAASAQDHFTFAARDLPQSILSNPAMRPSRGFVSMPIFGSLSLSFDNSFSYNNIIKKNGEGVRYLDTYGLLKATQGNNLTLLRMNLDLVNTGFFIGEQDYMGISLRTRVHVGTSLPDGLFGMILDNPIDEYKTFDISTIPNILGWAELGLSYTRDIDENWRVGGRVKYLNGVVSLQSTGMDITARKEYNRYVISGDYTLRGGNVNFANSSNMFGDALKNLSSNPGFAFDLGGTYRSDDERLNVAASVTDLGAIFWNANNSSIIQTHSNGKEYEFYGVDGLNGLINGTTSLGHVLDSAYTDISRTLNADTTRGKFTQMLPTTFQLAADYALGPYQRHHVSAGMVGMIPYHGKFHYALSAGYAYRTLTGTWQFMANYTYKSNNPVNLGLGVIMTAGKFQFYLATDNIIPAFSLASARGANISLGINFFTTRSEGRSSRRVSRYYY</sequence>
<reference evidence="3" key="2">
    <citation type="submission" date="2021-04" db="EMBL/GenBank/DDBJ databases">
        <authorList>
            <person name="Gilroy R."/>
        </authorList>
    </citation>
    <scope>NUCLEOTIDE SEQUENCE</scope>
    <source>
        <strain evidence="3">ChiBcec15-1070</strain>
    </source>
</reference>
<gene>
    <name evidence="3" type="ORF">H9888_02060</name>
</gene>
<feature type="chain" id="PRO_5038823095" description="DUF5723 domain-containing protein" evidence="1">
    <location>
        <begin position="23"/>
        <end position="460"/>
    </location>
</feature>
<dbReference type="AlphaFoldDB" id="A0A9D1TXA3"/>
<dbReference type="Proteomes" id="UP000823926">
    <property type="component" value="Unassembled WGS sequence"/>
</dbReference>
<keyword evidence="1" id="KW-0732">Signal</keyword>